<evidence type="ECO:0000313" key="2">
    <source>
        <dbReference type="EMBL" id="GAA2512322.1"/>
    </source>
</evidence>
<dbReference type="EMBL" id="BAAASR010000031">
    <property type="protein sequence ID" value="GAA2512322.1"/>
    <property type="molecule type" value="Genomic_DNA"/>
</dbReference>
<dbReference type="Proteomes" id="UP001499942">
    <property type="component" value="Unassembled WGS sequence"/>
</dbReference>
<organism evidence="2 3">
    <name type="scientific">Streptomyces gobitricini</name>
    <dbReference type="NCBI Taxonomy" id="68211"/>
    <lineage>
        <taxon>Bacteria</taxon>
        <taxon>Bacillati</taxon>
        <taxon>Actinomycetota</taxon>
        <taxon>Actinomycetes</taxon>
        <taxon>Kitasatosporales</taxon>
        <taxon>Streptomycetaceae</taxon>
        <taxon>Streptomyces</taxon>
    </lineage>
</organism>
<feature type="compositionally biased region" description="Basic and acidic residues" evidence="1">
    <location>
        <begin position="18"/>
        <end position="27"/>
    </location>
</feature>
<sequence>MVGDFDPRRPGAVPLHVRRGDAVRRAPGDAGDVPARTRSGAASGPGTPTDASAGSPGTVPTDASGGEDTHRLRFRGRRPGPGAGRGRTRERRRRPRASSDRSRHPPAPGRPRRPEGERIERLTRHTGATPAEKHHTAGRPVASVPARPKRTLAALGRPHEYSRSSACQGHGVSGKRTHADQPEPDCASRARHPHGGPPIPLGRNDK</sequence>
<feature type="region of interest" description="Disordered" evidence="1">
    <location>
        <begin position="1"/>
        <end position="206"/>
    </location>
</feature>
<feature type="compositionally biased region" description="Basic residues" evidence="1">
    <location>
        <begin position="86"/>
        <end position="96"/>
    </location>
</feature>
<comment type="caution">
    <text evidence="2">The sequence shown here is derived from an EMBL/GenBank/DDBJ whole genome shotgun (WGS) entry which is preliminary data.</text>
</comment>
<protein>
    <submittedName>
        <fullName evidence="2">Uncharacterized protein</fullName>
    </submittedName>
</protein>
<evidence type="ECO:0000256" key="1">
    <source>
        <dbReference type="SAM" id="MobiDB-lite"/>
    </source>
</evidence>
<reference evidence="2 3" key="1">
    <citation type="journal article" date="2019" name="Int. J. Syst. Evol. Microbiol.">
        <title>The Global Catalogue of Microorganisms (GCM) 10K type strain sequencing project: providing services to taxonomists for standard genome sequencing and annotation.</title>
        <authorList>
            <consortium name="The Broad Institute Genomics Platform"/>
            <consortium name="The Broad Institute Genome Sequencing Center for Infectious Disease"/>
            <person name="Wu L."/>
            <person name="Ma J."/>
        </authorList>
    </citation>
    <scope>NUCLEOTIDE SEQUENCE [LARGE SCALE GENOMIC DNA]</scope>
    <source>
        <strain evidence="2 3">JCM 5062</strain>
    </source>
</reference>
<keyword evidence="3" id="KW-1185">Reference proteome</keyword>
<accession>A0ABN3N0L4</accession>
<feature type="compositionally biased region" description="Basic and acidic residues" evidence="1">
    <location>
        <begin position="112"/>
        <end position="123"/>
    </location>
</feature>
<evidence type="ECO:0000313" key="3">
    <source>
        <dbReference type="Proteomes" id="UP001499942"/>
    </source>
</evidence>
<gene>
    <name evidence="2" type="ORF">GCM10010393_51480</name>
</gene>
<name>A0ABN3N0L4_9ACTN</name>
<proteinExistence type="predicted"/>